<organism evidence="1 2">
    <name type="scientific">Akkermansia glycaniphila</name>
    <dbReference type="NCBI Taxonomy" id="1679444"/>
    <lineage>
        <taxon>Bacteria</taxon>
        <taxon>Pseudomonadati</taxon>
        <taxon>Verrucomicrobiota</taxon>
        <taxon>Verrucomicrobiia</taxon>
        <taxon>Verrucomicrobiales</taxon>
        <taxon>Akkermansiaceae</taxon>
        <taxon>Akkermansia</taxon>
    </lineage>
</organism>
<evidence type="ECO:0000313" key="1">
    <source>
        <dbReference type="EMBL" id="SEH87178.1"/>
    </source>
</evidence>
<dbReference type="KEGG" id="agl:PYTT_1352"/>
<name>A0A1H6LP25_9BACT</name>
<proteinExistence type="predicted"/>
<dbReference type="Proteomes" id="UP000176204">
    <property type="component" value="Chromosome I"/>
</dbReference>
<dbReference type="AlphaFoldDB" id="A0A1H6LP25"/>
<sequence>MIITCFLQSDKSTKILSMLFYVKHEHGNGYAIRYQ</sequence>
<dbReference type="EMBL" id="LT629973">
    <property type="protein sequence ID" value="SEH87178.1"/>
    <property type="molecule type" value="Genomic_DNA"/>
</dbReference>
<reference evidence="2" key="1">
    <citation type="submission" date="2016-09" db="EMBL/GenBank/DDBJ databases">
        <authorList>
            <person name="Koehorst J."/>
        </authorList>
    </citation>
    <scope>NUCLEOTIDE SEQUENCE [LARGE SCALE GENOMIC DNA]</scope>
</reference>
<gene>
    <name evidence="1" type="ORF">PYTT_1352</name>
</gene>
<evidence type="ECO:0000313" key="2">
    <source>
        <dbReference type="Proteomes" id="UP000176204"/>
    </source>
</evidence>
<accession>A0A1H6LP25</accession>
<protein>
    <submittedName>
        <fullName evidence="1">Uncharacterized protein</fullName>
    </submittedName>
</protein>
<keyword evidence="2" id="KW-1185">Reference proteome</keyword>